<dbReference type="Proteomes" id="UP000502502">
    <property type="component" value="Chromosome"/>
</dbReference>
<dbReference type="Gene3D" id="2.40.70.10">
    <property type="entry name" value="Acid Proteases"/>
    <property type="match status" value="2"/>
</dbReference>
<dbReference type="SUPFAM" id="SSF50630">
    <property type="entry name" value="Acid proteases"/>
    <property type="match status" value="2"/>
</dbReference>
<organism evidence="1 2">
    <name type="scientific">Sphingomonas sinipercae</name>
    <dbReference type="NCBI Taxonomy" id="2714944"/>
    <lineage>
        <taxon>Bacteria</taxon>
        <taxon>Pseudomonadati</taxon>
        <taxon>Pseudomonadota</taxon>
        <taxon>Alphaproteobacteria</taxon>
        <taxon>Sphingomonadales</taxon>
        <taxon>Sphingomonadaceae</taxon>
        <taxon>Sphingomonas</taxon>
    </lineage>
</organism>
<dbReference type="InterPro" id="IPR034122">
    <property type="entry name" value="Retropepsin-like_bacterial"/>
</dbReference>
<dbReference type="PROSITE" id="PS00141">
    <property type="entry name" value="ASP_PROTEASE"/>
    <property type="match status" value="2"/>
</dbReference>
<sequence>MGRKDRSIEDASVTRNLTLSIIAAAGLAALASAVSGVTAKPRPAPPSQSTVAPLPPAQIDQGLAIGGEELKAREVETRLTVPVFINGQGPYQFVVDSGADTSVIGQRIARALALPVGKPVILNGMTSRDVVDQVRVAELKLGSNRLTDVSLPALREAHLGADGLIGIDALVQQRLMLDFERRLIRIEDARVPIKIRPGDIVVTARRRRGQLILTQVHAAGLPLDAVIDTGTQVTIGNLALRDKLLRRNKDKFVKMQVTGVTGVKVEMDFARIGELQLGPVALNDVPIAFADVPPFKLFGLQDQPALLLGTDLLKSFRRVSLDFRSRKVRFQLRDCKSRGIVISTSPDTFARISSTGTPDVCER</sequence>
<protein>
    <recommendedName>
        <fullName evidence="3">Peptidase A2 domain-containing protein</fullName>
    </recommendedName>
</protein>
<dbReference type="CDD" id="cd05483">
    <property type="entry name" value="retropepsin_like_bacteria"/>
    <property type="match status" value="1"/>
</dbReference>
<dbReference type="GO" id="GO:0004190">
    <property type="term" value="F:aspartic-type endopeptidase activity"/>
    <property type="evidence" value="ECO:0007669"/>
    <property type="project" value="InterPro"/>
</dbReference>
<dbReference type="RefSeq" id="WP_166092323.1">
    <property type="nucleotide sequence ID" value="NZ_CP049871.1"/>
</dbReference>
<dbReference type="EMBL" id="CP049871">
    <property type="protein sequence ID" value="QIL01608.1"/>
    <property type="molecule type" value="Genomic_DNA"/>
</dbReference>
<reference evidence="1 2" key="1">
    <citation type="submission" date="2020-03" db="EMBL/GenBank/DDBJ databases">
        <title>Sphingomonas sp. nov., isolated from fish.</title>
        <authorList>
            <person name="Hyun D.-W."/>
            <person name="Bae J.-W."/>
        </authorList>
    </citation>
    <scope>NUCLEOTIDE SEQUENCE [LARGE SCALE GENOMIC DNA]</scope>
    <source>
        <strain evidence="1 2">HDW15C</strain>
    </source>
</reference>
<dbReference type="Pfam" id="PF13650">
    <property type="entry name" value="Asp_protease_2"/>
    <property type="match status" value="2"/>
</dbReference>
<evidence type="ECO:0008006" key="3">
    <source>
        <dbReference type="Google" id="ProtNLM"/>
    </source>
</evidence>
<dbReference type="AlphaFoldDB" id="A0A6G7ZL11"/>
<accession>A0A6G7ZL11</accession>
<dbReference type="InterPro" id="IPR021109">
    <property type="entry name" value="Peptidase_aspartic_dom_sf"/>
</dbReference>
<dbReference type="KEGG" id="ssin:G7078_01575"/>
<proteinExistence type="predicted"/>
<gene>
    <name evidence="1" type="ORF">G7078_01575</name>
</gene>
<keyword evidence="2" id="KW-1185">Reference proteome</keyword>
<dbReference type="GO" id="GO:0006508">
    <property type="term" value="P:proteolysis"/>
    <property type="evidence" value="ECO:0007669"/>
    <property type="project" value="InterPro"/>
</dbReference>
<evidence type="ECO:0000313" key="2">
    <source>
        <dbReference type="Proteomes" id="UP000502502"/>
    </source>
</evidence>
<evidence type="ECO:0000313" key="1">
    <source>
        <dbReference type="EMBL" id="QIL01608.1"/>
    </source>
</evidence>
<dbReference type="InterPro" id="IPR001969">
    <property type="entry name" value="Aspartic_peptidase_AS"/>
</dbReference>
<name>A0A6G7ZL11_9SPHN</name>